<sequence length="55" mass="6302">IETVHRRKDGTEFPVEVTIDFLEFEGRTYSFSFAIDITERKKAEALRQAAAGRTP</sequence>
<evidence type="ECO:0000313" key="1">
    <source>
        <dbReference type="EMBL" id="KAB2927049.1"/>
    </source>
</evidence>
<dbReference type="InterPro" id="IPR035965">
    <property type="entry name" value="PAS-like_dom_sf"/>
</dbReference>
<dbReference type="Gene3D" id="3.30.450.20">
    <property type="entry name" value="PAS domain"/>
    <property type="match status" value="1"/>
</dbReference>
<proteinExistence type="predicted"/>
<evidence type="ECO:0000313" key="2">
    <source>
        <dbReference type="Proteomes" id="UP000460298"/>
    </source>
</evidence>
<gene>
    <name evidence="1" type="ORF">F9K24_22835</name>
</gene>
<reference evidence="1 2" key="1">
    <citation type="submission" date="2019-10" db="EMBL/GenBank/DDBJ databases">
        <title>Extracellular Electron Transfer in a Candidatus Methanoperedens spp. Enrichment Culture.</title>
        <authorList>
            <person name="Berger S."/>
            <person name="Rangel Shaw D."/>
            <person name="Berben T."/>
            <person name="In 'T Zandt M."/>
            <person name="Frank J."/>
            <person name="Reimann J."/>
            <person name="Jetten M.S.M."/>
            <person name="Welte C.U."/>
        </authorList>
    </citation>
    <scope>NUCLEOTIDE SEQUENCE [LARGE SCALE GENOMIC DNA]</scope>
    <source>
        <strain evidence="1">SB12</strain>
    </source>
</reference>
<dbReference type="AlphaFoldDB" id="A0A833GW16"/>
<dbReference type="SUPFAM" id="SSF55785">
    <property type="entry name" value="PYP-like sensor domain (PAS domain)"/>
    <property type="match status" value="1"/>
</dbReference>
<dbReference type="Proteomes" id="UP000460298">
    <property type="component" value="Unassembled WGS sequence"/>
</dbReference>
<name>A0A833GW16_9LEPT</name>
<dbReference type="InterPro" id="IPR000014">
    <property type="entry name" value="PAS"/>
</dbReference>
<dbReference type="EMBL" id="WBUI01000089">
    <property type="protein sequence ID" value="KAB2927049.1"/>
    <property type="molecule type" value="Genomic_DNA"/>
</dbReference>
<organism evidence="1 2">
    <name type="scientific">Leptonema illini</name>
    <dbReference type="NCBI Taxonomy" id="183"/>
    <lineage>
        <taxon>Bacteria</taxon>
        <taxon>Pseudomonadati</taxon>
        <taxon>Spirochaetota</taxon>
        <taxon>Spirochaetia</taxon>
        <taxon>Leptospirales</taxon>
        <taxon>Leptospiraceae</taxon>
        <taxon>Leptonema</taxon>
    </lineage>
</organism>
<comment type="caution">
    <text evidence="1">The sequence shown here is derived from an EMBL/GenBank/DDBJ whole genome shotgun (WGS) entry which is preliminary data.</text>
</comment>
<feature type="non-terminal residue" evidence="1">
    <location>
        <position position="1"/>
    </location>
</feature>
<protein>
    <submittedName>
        <fullName evidence="1">PAS domain S-box protein</fullName>
    </submittedName>
</protein>
<accession>A0A833GW16</accession>
<dbReference type="NCBIfam" id="TIGR00229">
    <property type="entry name" value="sensory_box"/>
    <property type="match status" value="1"/>
</dbReference>